<name>A0ABW7RH80_9ACTN</name>
<organism evidence="1 2">
    <name type="scientific">Streptomyces celluloflavus</name>
    <dbReference type="NCBI Taxonomy" id="58344"/>
    <lineage>
        <taxon>Bacteria</taxon>
        <taxon>Bacillati</taxon>
        <taxon>Actinomycetota</taxon>
        <taxon>Actinomycetes</taxon>
        <taxon>Kitasatosporales</taxon>
        <taxon>Streptomycetaceae</taxon>
        <taxon>Streptomyces</taxon>
    </lineage>
</organism>
<dbReference type="EMBL" id="JBIRGH010000012">
    <property type="protein sequence ID" value="MFH8586856.1"/>
    <property type="molecule type" value="Genomic_DNA"/>
</dbReference>
<evidence type="ECO:0000313" key="1">
    <source>
        <dbReference type="EMBL" id="MFH8586856.1"/>
    </source>
</evidence>
<protein>
    <submittedName>
        <fullName evidence="1">Uncharacterized protein</fullName>
    </submittedName>
</protein>
<gene>
    <name evidence="1" type="ORF">ACH4GP_21050</name>
</gene>
<dbReference type="Proteomes" id="UP001610990">
    <property type="component" value="Unassembled WGS sequence"/>
</dbReference>
<comment type="caution">
    <text evidence="1">The sequence shown here is derived from an EMBL/GenBank/DDBJ whole genome shotgun (WGS) entry which is preliminary data.</text>
</comment>
<keyword evidence="2" id="KW-1185">Reference proteome</keyword>
<reference evidence="1 2" key="1">
    <citation type="submission" date="2024-10" db="EMBL/GenBank/DDBJ databases">
        <title>The Natural Products Discovery Center: Release of the First 8490 Sequenced Strains for Exploring Actinobacteria Biosynthetic Diversity.</title>
        <authorList>
            <person name="Kalkreuter E."/>
            <person name="Kautsar S.A."/>
            <person name="Yang D."/>
            <person name="Bader C.D."/>
            <person name="Teijaro C.N."/>
            <person name="Fluegel L."/>
            <person name="Davis C.M."/>
            <person name="Simpson J.R."/>
            <person name="Lauterbach L."/>
            <person name="Steele A.D."/>
            <person name="Gui C."/>
            <person name="Meng S."/>
            <person name="Li G."/>
            <person name="Viehrig K."/>
            <person name="Ye F."/>
            <person name="Su P."/>
            <person name="Kiefer A.F."/>
            <person name="Nichols A."/>
            <person name="Cepeda A.J."/>
            <person name="Yan W."/>
            <person name="Fan B."/>
            <person name="Jiang Y."/>
            <person name="Adhikari A."/>
            <person name="Zheng C.-J."/>
            <person name="Schuster L."/>
            <person name="Cowan T.M."/>
            <person name="Smanski M.J."/>
            <person name="Chevrette M.G."/>
            <person name="De Carvalho L.P.S."/>
            <person name="Shen B."/>
        </authorList>
    </citation>
    <scope>NUCLEOTIDE SEQUENCE [LARGE SCALE GENOMIC DNA]</scope>
    <source>
        <strain evidence="1 2">NPDC018013</strain>
    </source>
</reference>
<evidence type="ECO:0000313" key="2">
    <source>
        <dbReference type="Proteomes" id="UP001610990"/>
    </source>
</evidence>
<accession>A0ABW7RH80</accession>
<sequence>MNQIPAAALAVIRAAVADYQLATAPTAAPPTDVAQQIAEYLIPSGYTAQRHSAQSRPYWRRREFPAEAVAEIRTAPGLHCLLGDTHLDTPAVHAAFIAAELTAADWTITPNTRTRSAA</sequence>
<proteinExistence type="predicted"/>
<dbReference type="RefSeq" id="WP_094792554.1">
    <property type="nucleotide sequence ID" value="NZ_JBEZAY010000088.1"/>
</dbReference>